<keyword evidence="5" id="KW-1185">Reference proteome</keyword>
<keyword evidence="2" id="KW-1133">Transmembrane helix</keyword>
<dbReference type="PANTHER" id="PTHR37813">
    <property type="entry name" value="FELS-2 PROPHAGE PROTEIN"/>
    <property type="match status" value="1"/>
</dbReference>
<dbReference type="Proteomes" id="UP000076967">
    <property type="component" value="Unassembled WGS sequence"/>
</dbReference>
<reference evidence="4 5" key="1">
    <citation type="submission" date="2016-03" db="EMBL/GenBank/DDBJ databases">
        <title>Draft genome sequence of Paenibacillus glacialis DSM 22343.</title>
        <authorList>
            <person name="Shin S.-K."/>
            <person name="Yi H."/>
        </authorList>
    </citation>
    <scope>NUCLEOTIDE SEQUENCE [LARGE SCALE GENOMIC DNA]</scope>
    <source>
        <strain evidence="4 5">DSM 22343</strain>
    </source>
</reference>
<evidence type="ECO:0000256" key="2">
    <source>
        <dbReference type="SAM" id="Phobius"/>
    </source>
</evidence>
<dbReference type="OrthoDB" id="90760at2"/>
<gene>
    <name evidence="4" type="ORF">PGLA_01300</name>
</gene>
<dbReference type="STRING" id="494026.PGLA_01300"/>
<feature type="transmembrane region" description="Helical" evidence="2">
    <location>
        <begin position="343"/>
        <end position="364"/>
    </location>
</feature>
<feature type="transmembrane region" description="Helical" evidence="2">
    <location>
        <begin position="371"/>
        <end position="392"/>
    </location>
</feature>
<organism evidence="4 5">
    <name type="scientific">Paenibacillus glacialis</name>
    <dbReference type="NCBI Taxonomy" id="494026"/>
    <lineage>
        <taxon>Bacteria</taxon>
        <taxon>Bacillati</taxon>
        <taxon>Bacillota</taxon>
        <taxon>Bacilli</taxon>
        <taxon>Bacillales</taxon>
        <taxon>Paenibacillaceae</taxon>
        <taxon>Paenibacillus</taxon>
    </lineage>
</organism>
<protein>
    <recommendedName>
        <fullName evidence="3">Phage tail tape measure protein domain-containing protein</fullName>
    </recommendedName>
</protein>
<evidence type="ECO:0000313" key="4">
    <source>
        <dbReference type="EMBL" id="OAB46061.1"/>
    </source>
</evidence>
<dbReference type="InterPro" id="IPR010090">
    <property type="entry name" value="Phage_tape_meas"/>
</dbReference>
<evidence type="ECO:0000259" key="3">
    <source>
        <dbReference type="Pfam" id="PF10145"/>
    </source>
</evidence>
<feature type="transmembrane region" description="Helical" evidence="2">
    <location>
        <begin position="440"/>
        <end position="463"/>
    </location>
</feature>
<evidence type="ECO:0000256" key="1">
    <source>
        <dbReference type="ARBA" id="ARBA00022612"/>
    </source>
</evidence>
<feature type="domain" description="Phage tail tape measure protein" evidence="3">
    <location>
        <begin position="97"/>
        <end position="289"/>
    </location>
</feature>
<evidence type="ECO:0000313" key="5">
    <source>
        <dbReference type="Proteomes" id="UP000076967"/>
    </source>
</evidence>
<feature type="transmembrane region" description="Helical" evidence="2">
    <location>
        <begin position="398"/>
        <end position="419"/>
    </location>
</feature>
<dbReference type="EMBL" id="LVJH01000002">
    <property type="protein sequence ID" value="OAB46061.1"/>
    <property type="molecule type" value="Genomic_DNA"/>
</dbReference>
<proteinExistence type="predicted"/>
<keyword evidence="2" id="KW-0472">Membrane</keyword>
<keyword evidence="2" id="KW-0812">Transmembrane</keyword>
<accession>A0A168NRK6</accession>
<dbReference type="Pfam" id="PF10145">
    <property type="entry name" value="PhageMin_Tail"/>
    <property type="match status" value="1"/>
</dbReference>
<dbReference type="RefSeq" id="WP_068527556.1">
    <property type="nucleotide sequence ID" value="NZ_LVJH01000002.1"/>
</dbReference>
<sequence>MSEGIIGNRTYVIDIKVINFDEAEKKTSKLKDMVNKFNVASKGMVIPKVISIGQQAITAASQYTEAMTTIQQATGATNAQMKATEAIANNLYKDNFGKSWGELGSAISTTMQITKQTGDDLQNTTKNALLLRDAFGYGIKDSVKTADTMMQTFGVTSEQSMGLLAQGAQKGLDQSGKLVETANQYSKPFQALGFTANEMFDTLAAGSDNGALSLDTVGAAIGQFSTLSANGSEGTKKAFESLGLNADQMISTFTAGGPQAKESFSGIMQMLSQIEDPMKRNSIGVALMGDQFKSLDAPIIAAMGSARSQFDMTKDTMAQMDQTNFESPGEALEVMGRQIETGVLIPLGMMLLPLLQTASDMVGFFVDHIDVLGPALAGVAAVIIGAVIPAVWAMAAPFLPIIGIALLVGAAIAGIILIFKNLGTIVPWIAEKLTGLMGFLRTWGLSLLMIIGGPIISIVAFVISYWNQLVDFTMAIFSMIGNFIKARFDFIKLIFSTVWQVIVSIVTGKWGEIWGILEGFGSKISQLFFNTLDGVTNNFKTGANAIISILNDMIAKVNSALSFKLPELLGGYEVKVNIPTIPTIPTGSASKGVTGGGGGRPALNGSLAVGLDYVPFDGFIAELHKGERVMTAAENKAYSSADPARSYPARVAPSNGGVSINVTVPVTVEGGSGTLPNAQNMGVVVAQEVQKILESVLRRNGLGAMG</sequence>
<keyword evidence="1" id="KW-1188">Viral release from host cell</keyword>
<dbReference type="AlphaFoldDB" id="A0A168NRK6"/>
<dbReference type="PANTHER" id="PTHR37813:SF1">
    <property type="entry name" value="FELS-2 PROPHAGE PROTEIN"/>
    <property type="match status" value="1"/>
</dbReference>
<name>A0A168NRK6_9BACL</name>
<comment type="caution">
    <text evidence="4">The sequence shown here is derived from an EMBL/GenBank/DDBJ whole genome shotgun (WGS) entry which is preliminary data.</text>
</comment>